<dbReference type="SUPFAM" id="SSF53597">
    <property type="entry name" value="Dihydrofolate reductase-like"/>
    <property type="match status" value="1"/>
</dbReference>
<dbReference type="Proteomes" id="UP000095085">
    <property type="component" value="Unassembled WGS sequence"/>
</dbReference>
<evidence type="ECO:0000256" key="4">
    <source>
        <dbReference type="ARBA" id="ARBA00022563"/>
    </source>
</evidence>
<dbReference type="GO" id="GO:0046654">
    <property type="term" value="P:tetrahydrofolate biosynthetic process"/>
    <property type="evidence" value="ECO:0007669"/>
    <property type="project" value="UniProtKB-UniPathway"/>
</dbReference>
<gene>
    <name evidence="9" type="ORF">HYPBUDRAFT_236978</name>
</gene>
<dbReference type="GeneID" id="30997745"/>
<dbReference type="EMBL" id="KV454538">
    <property type="protein sequence ID" value="ODV70188.1"/>
    <property type="molecule type" value="Genomic_DNA"/>
</dbReference>
<dbReference type="PRINTS" id="PR00070">
    <property type="entry name" value="DHFR"/>
</dbReference>
<dbReference type="EC" id="1.5.1.3" evidence="2"/>
<accession>A0A1E4RSH0</accession>
<comment type="similarity">
    <text evidence="7">Belongs to the dihydrofolate reductase family.</text>
</comment>
<evidence type="ECO:0000256" key="2">
    <source>
        <dbReference type="ARBA" id="ARBA00012856"/>
    </source>
</evidence>
<dbReference type="GO" id="GO:0046655">
    <property type="term" value="P:folic acid metabolic process"/>
    <property type="evidence" value="ECO:0007669"/>
    <property type="project" value="TreeGrafter"/>
</dbReference>
<protein>
    <recommendedName>
        <fullName evidence="3">Dihydrofolate reductase</fullName>
        <ecNumber evidence="2">1.5.1.3</ecNumber>
    </recommendedName>
</protein>
<dbReference type="STRING" id="984485.A0A1E4RSH0"/>
<dbReference type="GO" id="GO:0005739">
    <property type="term" value="C:mitochondrion"/>
    <property type="evidence" value="ECO:0007669"/>
    <property type="project" value="TreeGrafter"/>
</dbReference>
<name>A0A1E4RSH0_9ASCO</name>
<dbReference type="AlphaFoldDB" id="A0A1E4RSH0"/>
<organism evidence="9 10">
    <name type="scientific">Hyphopichia burtonii NRRL Y-1933</name>
    <dbReference type="NCBI Taxonomy" id="984485"/>
    <lineage>
        <taxon>Eukaryota</taxon>
        <taxon>Fungi</taxon>
        <taxon>Dikarya</taxon>
        <taxon>Ascomycota</taxon>
        <taxon>Saccharomycotina</taxon>
        <taxon>Pichiomycetes</taxon>
        <taxon>Debaryomycetaceae</taxon>
        <taxon>Hyphopichia</taxon>
    </lineage>
</organism>
<dbReference type="InterPro" id="IPR001796">
    <property type="entry name" value="DHFR_dom"/>
</dbReference>
<evidence type="ECO:0000256" key="3">
    <source>
        <dbReference type="ARBA" id="ARBA00018886"/>
    </source>
</evidence>
<dbReference type="PROSITE" id="PS51330">
    <property type="entry name" value="DHFR_2"/>
    <property type="match status" value="1"/>
</dbReference>
<keyword evidence="4" id="KW-0554">One-carbon metabolism</keyword>
<dbReference type="InterPro" id="IPR024072">
    <property type="entry name" value="DHFR-like_dom_sf"/>
</dbReference>
<feature type="domain" description="DHFR" evidence="8">
    <location>
        <begin position="12"/>
        <end position="206"/>
    </location>
</feature>
<dbReference type="InterPro" id="IPR012259">
    <property type="entry name" value="DHFR"/>
</dbReference>
<evidence type="ECO:0000313" key="9">
    <source>
        <dbReference type="EMBL" id="ODV70188.1"/>
    </source>
</evidence>
<keyword evidence="5" id="KW-0521">NADP</keyword>
<keyword evidence="10" id="KW-1185">Reference proteome</keyword>
<dbReference type="GO" id="GO:0004146">
    <property type="term" value="F:dihydrofolate reductase activity"/>
    <property type="evidence" value="ECO:0007669"/>
    <property type="project" value="UniProtKB-EC"/>
</dbReference>
<comment type="pathway">
    <text evidence="1">Cofactor biosynthesis; tetrahydrofolate biosynthesis; 5,6,7,8-tetrahydrofolate from 7,8-dihydrofolate: step 1/1.</text>
</comment>
<evidence type="ECO:0000259" key="8">
    <source>
        <dbReference type="PROSITE" id="PS51330"/>
    </source>
</evidence>
<dbReference type="InterPro" id="IPR017925">
    <property type="entry name" value="DHFR_CS"/>
</dbReference>
<evidence type="ECO:0000313" key="10">
    <source>
        <dbReference type="Proteomes" id="UP000095085"/>
    </source>
</evidence>
<evidence type="ECO:0000256" key="6">
    <source>
        <dbReference type="ARBA" id="ARBA00023002"/>
    </source>
</evidence>
<sequence length="207" mass="24123">MTLSQSVARPPMIMIVAALGPKLGIGYQGAMPWRLKQEIKYFKNVTTNSPADKINAVIMGRKTWESIPAKFRPLPNRLNIILSRSYNNTFDENQGIFYYNDLNQFIKDLNTGKYELPKPIHRFFIIGGAQLYNTLIDQVNDLLITQVENDQDCKIDTWLDWNLSNWNQQPTEKLSHFINQGDTNIQVNNDFIQEGDFKYKYAYYTRN</sequence>
<dbReference type="RefSeq" id="XP_020079255.1">
    <property type="nucleotide sequence ID" value="XM_020223196.1"/>
</dbReference>
<dbReference type="UniPathway" id="UPA00077">
    <property type="reaction ID" value="UER00158"/>
</dbReference>
<dbReference type="CDD" id="cd00209">
    <property type="entry name" value="DHFR"/>
    <property type="match status" value="1"/>
</dbReference>
<evidence type="ECO:0000256" key="5">
    <source>
        <dbReference type="ARBA" id="ARBA00022857"/>
    </source>
</evidence>
<keyword evidence="6" id="KW-0560">Oxidoreductase</keyword>
<reference evidence="10" key="1">
    <citation type="submission" date="2016-05" db="EMBL/GenBank/DDBJ databases">
        <title>Comparative genomics of biotechnologically important yeasts.</title>
        <authorList>
            <consortium name="DOE Joint Genome Institute"/>
            <person name="Riley R."/>
            <person name="Haridas S."/>
            <person name="Wolfe K.H."/>
            <person name="Lopes M.R."/>
            <person name="Hittinger C.T."/>
            <person name="Goker M."/>
            <person name="Salamov A."/>
            <person name="Wisecaver J."/>
            <person name="Long T.M."/>
            <person name="Aerts A.L."/>
            <person name="Barry K."/>
            <person name="Choi C."/>
            <person name="Clum A."/>
            <person name="Coughlan A.Y."/>
            <person name="Deshpande S."/>
            <person name="Douglass A.P."/>
            <person name="Hanson S.J."/>
            <person name="Klenk H.-P."/>
            <person name="Labutti K."/>
            <person name="Lapidus A."/>
            <person name="Lindquist E."/>
            <person name="Lipzen A."/>
            <person name="Meier-Kolthoff J.P."/>
            <person name="Ohm R.A."/>
            <person name="Otillar R.P."/>
            <person name="Pangilinan J."/>
            <person name="Peng Y."/>
            <person name="Rokas A."/>
            <person name="Rosa C.A."/>
            <person name="Scheuner C."/>
            <person name="Sibirny A.A."/>
            <person name="Slot J.C."/>
            <person name="Stielow J.B."/>
            <person name="Sun H."/>
            <person name="Kurtzman C.P."/>
            <person name="Blackwell M."/>
            <person name="Grigoriev I.V."/>
            <person name="Jeffries T.W."/>
        </authorList>
    </citation>
    <scope>NUCLEOTIDE SEQUENCE [LARGE SCALE GENOMIC DNA]</scope>
    <source>
        <strain evidence="10">NRRL Y-1933</strain>
    </source>
</reference>
<dbReference type="PANTHER" id="PTHR48069">
    <property type="entry name" value="DIHYDROFOLATE REDUCTASE"/>
    <property type="match status" value="1"/>
</dbReference>
<dbReference type="GO" id="GO:0050661">
    <property type="term" value="F:NADP binding"/>
    <property type="evidence" value="ECO:0007669"/>
    <property type="project" value="InterPro"/>
</dbReference>
<dbReference type="PROSITE" id="PS00075">
    <property type="entry name" value="DHFR_1"/>
    <property type="match status" value="1"/>
</dbReference>
<dbReference type="Gene3D" id="3.40.430.10">
    <property type="entry name" value="Dihydrofolate Reductase, subunit A"/>
    <property type="match status" value="1"/>
</dbReference>
<dbReference type="GO" id="GO:0003729">
    <property type="term" value="F:mRNA binding"/>
    <property type="evidence" value="ECO:0007669"/>
    <property type="project" value="EnsemblFungi"/>
</dbReference>
<evidence type="ECO:0000256" key="1">
    <source>
        <dbReference type="ARBA" id="ARBA00004903"/>
    </source>
</evidence>
<evidence type="ECO:0000256" key="7">
    <source>
        <dbReference type="RuleBase" id="RU004474"/>
    </source>
</evidence>
<dbReference type="GO" id="GO:0046452">
    <property type="term" value="P:dihydrofolate metabolic process"/>
    <property type="evidence" value="ECO:0007669"/>
    <property type="project" value="EnsemblFungi"/>
</dbReference>
<dbReference type="Pfam" id="PF00186">
    <property type="entry name" value="DHFR_1"/>
    <property type="match status" value="1"/>
</dbReference>
<dbReference type="PANTHER" id="PTHR48069:SF3">
    <property type="entry name" value="DIHYDROFOLATE REDUCTASE"/>
    <property type="match status" value="1"/>
</dbReference>
<dbReference type="GO" id="GO:0006730">
    <property type="term" value="P:one-carbon metabolic process"/>
    <property type="evidence" value="ECO:0007669"/>
    <property type="project" value="UniProtKB-KW"/>
</dbReference>
<proteinExistence type="inferred from homology"/>
<dbReference type="OrthoDB" id="414698at2759"/>